<comment type="subcellular location">
    <subcellularLocation>
        <location evidence="2 10">Cytoplasm</location>
    </subcellularLocation>
</comment>
<dbReference type="FunFam" id="3.40.50.10490:FF:000001">
    <property type="entry name" value="Glutamine--fructose-6-phosphate aminotransferase [isomerizing]"/>
    <property type="match status" value="1"/>
</dbReference>
<keyword evidence="6 10" id="KW-0032">Aminotransferase</keyword>
<dbReference type="GO" id="GO:0006002">
    <property type="term" value="P:fructose 6-phosphate metabolic process"/>
    <property type="evidence" value="ECO:0007669"/>
    <property type="project" value="TreeGrafter"/>
</dbReference>
<accession>A0A6C2TX36</accession>
<dbReference type="GO" id="GO:0005829">
    <property type="term" value="C:cytosol"/>
    <property type="evidence" value="ECO:0007669"/>
    <property type="project" value="TreeGrafter"/>
</dbReference>
<gene>
    <name evidence="10 13" type="primary">glmS</name>
    <name evidence="13" type="ORF">PDESU_00678</name>
</gene>
<dbReference type="PROSITE" id="PS51464">
    <property type="entry name" value="SIS"/>
    <property type="match status" value="2"/>
</dbReference>
<dbReference type="InterPro" id="IPR046348">
    <property type="entry name" value="SIS_dom_sf"/>
</dbReference>
<dbReference type="NCBIfam" id="TIGR01135">
    <property type="entry name" value="glmS"/>
    <property type="match status" value="1"/>
</dbReference>
<dbReference type="CDD" id="cd00714">
    <property type="entry name" value="GFAT"/>
    <property type="match status" value="1"/>
</dbReference>
<dbReference type="CDD" id="cd05009">
    <property type="entry name" value="SIS_GlmS_GlmD_2"/>
    <property type="match status" value="1"/>
</dbReference>
<dbReference type="PANTHER" id="PTHR10937">
    <property type="entry name" value="GLUCOSAMINE--FRUCTOSE-6-PHOSPHATE AMINOTRANSFERASE, ISOMERIZING"/>
    <property type="match status" value="1"/>
</dbReference>
<keyword evidence="7 10" id="KW-0808">Transferase</keyword>
<dbReference type="InterPro" id="IPR035490">
    <property type="entry name" value="GlmS/FrlB_SIS"/>
</dbReference>
<dbReference type="GO" id="GO:0004360">
    <property type="term" value="F:glutamine-fructose-6-phosphate transaminase (isomerizing) activity"/>
    <property type="evidence" value="ECO:0007669"/>
    <property type="project" value="UniProtKB-UniRule"/>
</dbReference>
<dbReference type="GO" id="GO:0006487">
    <property type="term" value="P:protein N-linked glycosylation"/>
    <property type="evidence" value="ECO:0007669"/>
    <property type="project" value="TreeGrafter"/>
</dbReference>
<dbReference type="InterPro" id="IPR017932">
    <property type="entry name" value="GATase_2_dom"/>
</dbReference>
<feature type="initiator methionine" description="Removed" evidence="10">
    <location>
        <position position="1"/>
    </location>
</feature>
<protein>
    <recommendedName>
        <fullName evidence="4 10">Glutamine--fructose-6-phosphate aminotransferase [isomerizing]</fullName>
        <ecNumber evidence="3 10">2.6.1.16</ecNumber>
    </recommendedName>
    <alternativeName>
        <fullName evidence="10">D-fructose-6-phosphate amidotransferase</fullName>
    </alternativeName>
    <alternativeName>
        <fullName evidence="10">GFAT</fullName>
    </alternativeName>
    <alternativeName>
        <fullName evidence="10">Glucosamine-6-phosphate synthase</fullName>
    </alternativeName>
    <alternativeName>
        <fullName evidence="10">Hexosephosphate aminotransferase</fullName>
    </alternativeName>
    <alternativeName>
        <fullName evidence="10">L-glutamine--D-fructose-6-phosphate amidotransferase</fullName>
    </alternativeName>
</protein>
<evidence type="ECO:0000256" key="4">
    <source>
        <dbReference type="ARBA" id="ARBA00016090"/>
    </source>
</evidence>
<feature type="active site" description="For Fru-6P isomerization activity" evidence="10">
    <location>
        <position position="607"/>
    </location>
</feature>
<feature type="domain" description="SIS" evidence="12">
    <location>
        <begin position="461"/>
        <end position="602"/>
    </location>
</feature>
<sequence length="612" mass="66268">MCGIVGYFGKRNASDILVDGLRRMEYRGYDSAGVACLHGGKIGVVKNPGKIKALREKVDASGVETLRAATLGIGHTRWATHGPPNEVNAHPHLDASGHFAMVHNGIIENYKQIRAKLAQNGIECISDTDSETLIQLIAYCYKDNLEKAVSEALKKVKGTYGIVVMTDKEPGKLVTARCGSPIVLGLGKEETVIASDASAIIPHTRDAVYLEDFDMAVITADGVQMFDLQHAPINRETTKMDWEDGAAEKGEYDHFMLKEMFEQPDAIRNAIRGRLDFDMGTAILSGLDFSPRDAAQIGRVLVVGCGTSMHAGMVGEYAFEEMAGIPAEVEQAAEFRYRNPIVTPHDLVLAISQSGETADTLAAVREAKHKGAIVAGICNVVGSTIARETGRGVYLHAGPEIGVASTKAFTCQVSVMLMMALKIARTRRLPRHEGEELSRWIEKLPELVEKVLEQNEAIKVVAQKYAQCENAFFIGRGYLFPVALEGALKLKEISYVHAEGYHAAELKHGPIALLQENTPVVALLNNIPGKDKTLGNAEECKARNAPVIAVVSEGDEAIADEFDDVIVVPNCPPCITPIPTVVALQLLSYHIAAARGCEIDQPRNLAKSVTVE</sequence>
<dbReference type="RefSeq" id="WP_136077821.1">
    <property type="nucleotide sequence ID" value="NZ_CAAHFG010000001.1"/>
</dbReference>
<comment type="subunit">
    <text evidence="10">Homodimer.</text>
</comment>
<dbReference type="EMBL" id="CAAHFG010000001">
    <property type="protein sequence ID" value="VGO12127.1"/>
    <property type="molecule type" value="Genomic_DNA"/>
</dbReference>
<evidence type="ECO:0000256" key="1">
    <source>
        <dbReference type="ARBA" id="ARBA00001031"/>
    </source>
</evidence>
<dbReference type="Gene3D" id="3.40.50.10490">
    <property type="entry name" value="Glucose-6-phosphate isomerase like protein, domain 1"/>
    <property type="match status" value="2"/>
</dbReference>
<evidence type="ECO:0000256" key="3">
    <source>
        <dbReference type="ARBA" id="ARBA00012916"/>
    </source>
</evidence>
<name>A0A6C2TX36_PONDE</name>
<dbReference type="Pfam" id="PF13522">
    <property type="entry name" value="GATase_6"/>
    <property type="match status" value="1"/>
</dbReference>
<evidence type="ECO:0000256" key="6">
    <source>
        <dbReference type="ARBA" id="ARBA00022576"/>
    </source>
</evidence>
<evidence type="ECO:0000256" key="8">
    <source>
        <dbReference type="ARBA" id="ARBA00022737"/>
    </source>
</evidence>
<keyword evidence="8" id="KW-0677">Repeat</keyword>
<organism evidence="13 14">
    <name type="scientific">Pontiella desulfatans</name>
    <dbReference type="NCBI Taxonomy" id="2750659"/>
    <lineage>
        <taxon>Bacteria</taxon>
        <taxon>Pseudomonadati</taxon>
        <taxon>Kiritimatiellota</taxon>
        <taxon>Kiritimatiellia</taxon>
        <taxon>Kiritimatiellales</taxon>
        <taxon>Pontiellaceae</taxon>
        <taxon>Pontiella</taxon>
    </lineage>
</organism>
<dbReference type="SUPFAM" id="SSF56235">
    <property type="entry name" value="N-terminal nucleophile aminohydrolases (Ntn hydrolases)"/>
    <property type="match status" value="1"/>
</dbReference>
<evidence type="ECO:0000256" key="7">
    <source>
        <dbReference type="ARBA" id="ARBA00022679"/>
    </source>
</evidence>
<feature type="domain" description="SIS" evidence="12">
    <location>
        <begin position="287"/>
        <end position="429"/>
    </location>
</feature>
<keyword evidence="9" id="KW-0315">Glutamine amidotransferase</keyword>
<dbReference type="Proteomes" id="UP000366872">
    <property type="component" value="Unassembled WGS sequence"/>
</dbReference>
<proteinExistence type="inferred from homology"/>
<dbReference type="GO" id="GO:0097367">
    <property type="term" value="F:carbohydrate derivative binding"/>
    <property type="evidence" value="ECO:0007669"/>
    <property type="project" value="InterPro"/>
</dbReference>
<reference evidence="13 14" key="1">
    <citation type="submission" date="2019-04" db="EMBL/GenBank/DDBJ databases">
        <authorList>
            <person name="Van Vliet M D."/>
        </authorList>
    </citation>
    <scope>NUCLEOTIDE SEQUENCE [LARGE SCALE GENOMIC DNA]</scope>
    <source>
        <strain evidence="13 14">F1</strain>
    </source>
</reference>
<evidence type="ECO:0000313" key="13">
    <source>
        <dbReference type="EMBL" id="VGO12127.1"/>
    </source>
</evidence>
<dbReference type="InterPro" id="IPR029055">
    <property type="entry name" value="Ntn_hydrolases_N"/>
</dbReference>
<evidence type="ECO:0000256" key="5">
    <source>
        <dbReference type="ARBA" id="ARBA00022490"/>
    </source>
</evidence>
<dbReference type="InterPro" id="IPR005855">
    <property type="entry name" value="GFAT"/>
</dbReference>
<dbReference type="Pfam" id="PF01380">
    <property type="entry name" value="SIS"/>
    <property type="match status" value="2"/>
</dbReference>
<evidence type="ECO:0000259" key="12">
    <source>
        <dbReference type="PROSITE" id="PS51464"/>
    </source>
</evidence>
<evidence type="ECO:0000256" key="2">
    <source>
        <dbReference type="ARBA" id="ARBA00004496"/>
    </source>
</evidence>
<dbReference type="FunFam" id="3.60.20.10:FF:000006">
    <property type="entry name" value="Glutamine--fructose-6-phosphate aminotransferase [isomerizing]"/>
    <property type="match status" value="1"/>
</dbReference>
<dbReference type="PANTHER" id="PTHR10937:SF0">
    <property type="entry name" value="GLUTAMINE--FRUCTOSE-6-PHOSPHATE TRANSAMINASE (ISOMERIZING)"/>
    <property type="match status" value="1"/>
</dbReference>
<dbReference type="Gene3D" id="3.60.20.10">
    <property type="entry name" value="Glutamine Phosphoribosylpyrophosphate, subunit 1, domain 1"/>
    <property type="match status" value="1"/>
</dbReference>
<dbReference type="NCBIfam" id="NF001484">
    <property type="entry name" value="PRK00331.1"/>
    <property type="match status" value="1"/>
</dbReference>
<dbReference type="InterPro" id="IPR001347">
    <property type="entry name" value="SIS_dom"/>
</dbReference>
<dbReference type="EC" id="2.6.1.16" evidence="3 10"/>
<comment type="function">
    <text evidence="10">Catalyzes the first step in hexosamine metabolism, converting fructose-6P into glucosamine-6P using glutamine as a nitrogen source.</text>
</comment>
<dbReference type="InterPro" id="IPR035466">
    <property type="entry name" value="GlmS/AgaS_SIS"/>
</dbReference>
<dbReference type="AlphaFoldDB" id="A0A6C2TX36"/>
<evidence type="ECO:0000259" key="11">
    <source>
        <dbReference type="PROSITE" id="PS51278"/>
    </source>
</evidence>
<dbReference type="GO" id="GO:0006047">
    <property type="term" value="P:UDP-N-acetylglucosamine metabolic process"/>
    <property type="evidence" value="ECO:0007669"/>
    <property type="project" value="TreeGrafter"/>
</dbReference>
<feature type="domain" description="Glutamine amidotransferase type-2" evidence="11">
    <location>
        <begin position="2"/>
        <end position="221"/>
    </location>
</feature>
<dbReference type="CDD" id="cd05008">
    <property type="entry name" value="SIS_GlmS_GlmD_1"/>
    <property type="match status" value="1"/>
</dbReference>
<feature type="active site" description="Nucleophile; for GATase activity" evidence="10">
    <location>
        <position position="2"/>
    </location>
</feature>
<comment type="catalytic activity">
    <reaction evidence="1 10">
        <text>D-fructose 6-phosphate + L-glutamine = D-glucosamine 6-phosphate + L-glutamate</text>
        <dbReference type="Rhea" id="RHEA:13237"/>
        <dbReference type="ChEBI" id="CHEBI:29985"/>
        <dbReference type="ChEBI" id="CHEBI:58359"/>
        <dbReference type="ChEBI" id="CHEBI:58725"/>
        <dbReference type="ChEBI" id="CHEBI:61527"/>
        <dbReference type="EC" id="2.6.1.16"/>
    </reaction>
</comment>
<dbReference type="PROSITE" id="PS51278">
    <property type="entry name" value="GATASE_TYPE_2"/>
    <property type="match status" value="1"/>
</dbReference>
<evidence type="ECO:0000256" key="10">
    <source>
        <dbReference type="HAMAP-Rule" id="MF_00164"/>
    </source>
</evidence>
<keyword evidence="14" id="KW-1185">Reference proteome</keyword>
<dbReference type="HAMAP" id="MF_00164">
    <property type="entry name" value="GlmS"/>
    <property type="match status" value="1"/>
</dbReference>
<keyword evidence="5 10" id="KW-0963">Cytoplasm</keyword>
<dbReference type="GO" id="GO:0005975">
    <property type="term" value="P:carbohydrate metabolic process"/>
    <property type="evidence" value="ECO:0007669"/>
    <property type="project" value="UniProtKB-UniRule"/>
</dbReference>
<dbReference type="SUPFAM" id="SSF53697">
    <property type="entry name" value="SIS domain"/>
    <property type="match status" value="1"/>
</dbReference>
<evidence type="ECO:0000256" key="9">
    <source>
        <dbReference type="ARBA" id="ARBA00022962"/>
    </source>
</evidence>
<dbReference type="InterPro" id="IPR047084">
    <property type="entry name" value="GFAT_N"/>
</dbReference>
<evidence type="ECO:0000313" key="14">
    <source>
        <dbReference type="Proteomes" id="UP000366872"/>
    </source>
</evidence>